<protein>
    <submittedName>
        <fullName evidence="2">Uncharacterized protein</fullName>
    </submittedName>
</protein>
<dbReference type="EMBL" id="KN397995">
    <property type="protein sequence ID" value="KHG12618.1"/>
    <property type="molecule type" value="Genomic_DNA"/>
</dbReference>
<reference evidence="3" key="1">
    <citation type="submission" date="2014-09" db="EMBL/GenBank/DDBJ databases">
        <authorList>
            <person name="Mudge J."/>
            <person name="Ramaraj T."/>
            <person name="Lindquist I.E."/>
            <person name="Bharti A.K."/>
            <person name="Sundararajan A."/>
            <person name="Cameron C.T."/>
            <person name="Woodward J.E."/>
            <person name="May G.D."/>
            <person name="Brubaker C."/>
            <person name="Broadhvest J."/>
            <person name="Wilkins T.A."/>
        </authorList>
    </citation>
    <scope>NUCLEOTIDE SEQUENCE</scope>
    <source>
        <strain evidence="3">cv. AKA8401</strain>
    </source>
</reference>
<keyword evidence="1" id="KW-1133">Transmembrane helix</keyword>
<keyword evidence="1" id="KW-0472">Membrane</keyword>
<evidence type="ECO:0000313" key="2">
    <source>
        <dbReference type="EMBL" id="KHG12618.1"/>
    </source>
</evidence>
<proteinExistence type="predicted"/>
<feature type="transmembrane region" description="Helical" evidence="1">
    <location>
        <begin position="25"/>
        <end position="46"/>
    </location>
</feature>
<gene>
    <name evidence="2" type="ORF">F383_02138</name>
</gene>
<evidence type="ECO:0000256" key="1">
    <source>
        <dbReference type="SAM" id="Phobius"/>
    </source>
</evidence>
<sequence length="48" mass="5330">MLIYVIVFCMNHAFTSSVAYENDLVLLFIFLGAGSHEYILAVSLGLSF</sequence>
<keyword evidence="3" id="KW-1185">Reference proteome</keyword>
<name>A0A0B0NDI2_GOSAR</name>
<evidence type="ECO:0000313" key="3">
    <source>
        <dbReference type="Proteomes" id="UP000032142"/>
    </source>
</evidence>
<dbReference type="Proteomes" id="UP000032142">
    <property type="component" value="Unassembled WGS sequence"/>
</dbReference>
<accession>A0A0B0NDI2</accession>
<dbReference type="AlphaFoldDB" id="A0A0B0NDI2"/>
<keyword evidence="1" id="KW-0812">Transmembrane</keyword>
<organism evidence="2 3">
    <name type="scientific">Gossypium arboreum</name>
    <name type="common">Tree cotton</name>
    <name type="synonym">Gossypium nanking</name>
    <dbReference type="NCBI Taxonomy" id="29729"/>
    <lineage>
        <taxon>Eukaryota</taxon>
        <taxon>Viridiplantae</taxon>
        <taxon>Streptophyta</taxon>
        <taxon>Embryophyta</taxon>
        <taxon>Tracheophyta</taxon>
        <taxon>Spermatophyta</taxon>
        <taxon>Magnoliopsida</taxon>
        <taxon>eudicotyledons</taxon>
        <taxon>Gunneridae</taxon>
        <taxon>Pentapetalae</taxon>
        <taxon>rosids</taxon>
        <taxon>malvids</taxon>
        <taxon>Malvales</taxon>
        <taxon>Malvaceae</taxon>
        <taxon>Malvoideae</taxon>
        <taxon>Gossypium</taxon>
    </lineage>
</organism>